<evidence type="ECO:0000256" key="1">
    <source>
        <dbReference type="SAM" id="SignalP"/>
    </source>
</evidence>
<dbReference type="OrthoDB" id="1492759at2"/>
<dbReference type="NCBIfam" id="NF038128">
    <property type="entry name" value="choice_anch_J"/>
    <property type="match status" value="1"/>
</dbReference>
<dbReference type="Pfam" id="PF18942">
    <property type="entry name" value="DUF5689"/>
    <property type="match status" value="1"/>
</dbReference>
<gene>
    <name evidence="3" type="ORF">IL45_09310</name>
</gene>
<dbReference type="InterPro" id="IPR043744">
    <property type="entry name" value="DUF5689"/>
</dbReference>
<protein>
    <recommendedName>
        <fullName evidence="2">DUF5689 domain-containing protein</fullName>
    </recommendedName>
</protein>
<evidence type="ECO:0000313" key="4">
    <source>
        <dbReference type="Proteomes" id="UP000028531"/>
    </source>
</evidence>
<feature type="chain" id="PRO_5001777545" description="DUF5689 domain-containing protein" evidence="1">
    <location>
        <begin position="31"/>
        <end position="482"/>
    </location>
</feature>
<comment type="caution">
    <text evidence="3">The sequence shown here is derived from an EMBL/GenBank/DDBJ whole genome shotgun (WGS) entry which is preliminary data.</text>
</comment>
<sequence length="482" mass="51812">MMKNKINNMRAFHKIIALAFIAAITFSCVGDDDFTVPTFNDTTPITVDGNVVALSTVASRLAQSGDDTFTFEQSASGVDEYITGYVISDDQGGNWFKELIIQDETENPTAGLAISIDVNPLFTRYEFGRKVFVKLTGLTVGTSNGVTTLGVAGAGSDIERIAASSETDVIKRDNLVADIVPVDVEFADFSDALELIWVRVNNVQFVEEQIDLSFAAESFDQFDGERSIKSCNDAFGATANLWTSTFSDFKALNIPDGKGSISAVLTRDFFDDVYVLYVNTPEDFDLTDTNRCDLTPVSCGNAAAAGPNTLLSENFETQSTGAAAMPAGWTNFQEAGTETWEVYTSGGTNASLGKSVNVGSFNSNDASTIAWLITPEFDFDAQTGEVFSFETSNSFSDGSTMQVLYSDDWDGTTAGIATATWKPLADATIVDDGEFFGNWVFSDNVSLDCVTGTGHIAFRYEGSGDSGTDGTYELDNISMTSN</sequence>
<dbReference type="AlphaFoldDB" id="A0A084JTQ5"/>
<proteinExistence type="predicted"/>
<name>A0A084JTQ5_NONUL</name>
<dbReference type="Proteomes" id="UP000028531">
    <property type="component" value="Unassembled WGS sequence"/>
</dbReference>
<dbReference type="Gene3D" id="2.60.120.200">
    <property type="match status" value="1"/>
</dbReference>
<feature type="domain" description="DUF5689" evidence="2">
    <location>
        <begin position="76"/>
        <end position="283"/>
    </location>
</feature>
<keyword evidence="1" id="KW-0732">Signal</keyword>
<evidence type="ECO:0000313" key="3">
    <source>
        <dbReference type="EMBL" id="KEZ92339.1"/>
    </source>
</evidence>
<evidence type="ECO:0000259" key="2">
    <source>
        <dbReference type="Pfam" id="PF18942"/>
    </source>
</evidence>
<dbReference type="EMBL" id="JPJI01000032">
    <property type="protein sequence ID" value="KEZ92339.1"/>
    <property type="molecule type" value="Genomic_DNA"/>
</dbReference>
<accession>A0A084JTQ5</accession>
<organism evidence="3 4">
    <name type="scientific">Nonlabens ulvanivorans</name>
    <name type="common">Persicivirga ulvanivorans</name>
    <dbReference type="NCBI Taxonomy" id="906888"/>
    <lineage>
        <taxon>Bacteria</taxon>
        <taxon>Pseudomonadati</taxon>
        <taxon>Bacteroidota</taxon>
        <taxon>Flavobacteriia</taxon>
        <taxon>Flavobacteriales</taxon>
        <taxon>Flavobacteriaceae</taxon>
        <taxon>Nonlabens</taxon>
    </lineage>
</organism>
<dbReference type="PROSITE" id="PS51257">
    <property type="entry name" value="PROKAR_LIPOPROTEIN"/>
    <property type="match status" value="1"/>
</dbReference>
<feature type="signal peptide" evidence="1">
    <location>
        <begin position="1"/>
        <end position="30"/>
    </location>
</feature>
<reference evidence="3 4" key="1">
    <citation type="submission" date="2014-07" db="EMBL/GenBank/DDBJ databases">
        <title>Draft genome sequence of Nonlabens ulvanivorans, an ulvan degrading bacterium.</title>
        <authorList>
            <person name="Kopel M."/>
            <person name="Helbert W."/>
            <person name="Henrissat B."/>
            <person name="Doniger T."/>
            <person name="Banin E."/>
        </authorList>
    </citation>
    <scope>NUCLEOTIDE SEQUENCE [LARGE SCALE GENOMIC DNA]</scope>
    <source>
        <strain evidence="3 4">PLR</strain>
    </source>
</reference>